<organism evidence="1 2">
    <name type="scientific">Curtobacterium aetherium</name>
    <dbReference type="NCBI Taxonomy" id="2841594"/>
    <lineage>
        <taxon>Bacteria</taxon>
        <taxon>Bacillati</taxon>
        <taxon>Actinomycetota</taxon>
        <taxon>Actinomycetes</taxon>
        <taxon>Micrococcales</taxon>
        <taxon>Microbacteriaceae</taxon>
        <taxon>Curtobacterium</taxon>
    </lineage>
</organism>
<reference evidence="1" key="1">
    <citation type="submission" date="2021-06" db="EMBL/GenBank/DDBJ databases">
        <authorList>
            <person name="Ellington A.J."/>
            <person name="Bryan N.C."/>
            <person name="Christner B.C."/>
            <person name="Reisch C.R."/>
        </authorList>
    </citation>
    <scope>NUCLEOTIDE SEQUENCE</scope>
    <source>
        <strain evidence="1">L6-1</strain>
    </source>
</reference>
<gene>
    <name evidence="1" type="ORF">KM842_07265</name>
</gene>
<evidence type="ECO:0000313" key="1">
    <source>
        <dbReference type="EMBL" id="QWS34914.1"/>
    </source>
</evidence>
<protein>
    <submittedName>
        <fullName evidence="1">AAA family ATPase</fullName>
    </submittedName>
</protein>
<keyword evidence="2" id="KW-1185">Reference proteome</keyword>
<sequence>MTDQQLQDQRLVAALHQLADQSEPQRRKDTWEAVVAQIPMSESEETHVRSRPQARGFNAFLFGTSMLGRAGLLNKSGDGRWSITDLGRTAINEMSDPTLLRKEASRKARVNTKLLFADREARLAVAILAPDAGSERIRAASERFTERGLRQLTSVFAEHRTVWRTEVTEEIIKCFVKQETASGESFVDQLRQQFADASDDARLLMSELIAWQVLPLQNPGERKKRERVQALLDLMDETVLIPASIDDAFRSWSFNPGQGMLQNIHSALSLVVRLVDAWVRLDDDERDALLEDPWSWRDFVMGVPGTPFPTQRNELLYLVHPESFGEVVSGTDRERIREAFRGEVAGDLKDVEVGDDPDREFLEITLALQTKNNEPAAYYRDPLRVRWSGNDEVGPSLDDREDSQSDRHLPQQHAPFPRAVQELTDALHIPQRWLQDTLDLIERRKQVILYGPPGTGKTFLAQALSKHVTDGTDGETTIVQFHPTYSYEDFFEGFRPVANDDSGNLAFTLRKGPLRRLADAAAANPEANYFLVIDEINRGNIAKVFGELYFLLEYRDSEISLLYSDEPFTLPSNIFVIGTMNTADRSIAMLDAAMRRRFAFVELHPEREPVQDVLSRWLVTQGLQDDRADLLTRLNAQIQDHDAKVGPSFLMRDLAGTGLQDVWRYEILPLLAEHHYGEGVDLEARYGLKTLRRQATPPVSDGAEGASVDD</sequence>
<evidence type="ECO:0000313" key="2">
    <source>
        <dbReference type="Proteomes" id="UP000681794"/>
    </source>
</evidence>
<dbReference type="Proteomes" id="UP000681794">
    <property type="component" value="Chromosome"/>
</dbReference>
<dbReference type="EMBL" id="CP076544">
    <property type="protein sequence ID" value="QWS34914.1"/>
    <property type="molecule type" value="Genomic_DNA"/>
</dbReference>
<proteinExistence type="predicted"/>
<name>A0ACD1E7L5_9MICO</name>
<accession>A0ACD1E7L5</accession>